<gene>
    <name evidence="2" type="ORF">CVT24_001925</name>
</gene>
<dbReference type="AlphaFoldDB" id="A0A409X8E3"/>
<feature type="compositionally biased region" description="Basic and acidic residues" evidence="1">
    <location>
        <begin position="35"/>
        <end position="70"/>
    </location>
</feature>
<dbReference type="Proteomes" id="UP000284842">
    <property type="component" value="Unassembled WGS sequence"/>
</dbReference>
<dbReference type="EMBL" id="NHTK01004393">
    <property type="protein sequence ID" value="PPQ86977.1"/>
    <property type="molecule type" value="Genomic_DNA"/>
</dbReference>
<comment type="caution">
    <text evidence="2">The sequence shown here is derived from an EMBL/GenBank/DDBJ whole genome shotgun (WGS) entry which is preliminary data.</text>
</comment>
<feature type="region of interest" description="Disordered" evidence="1">
    <location>
        <begin position="19"/>
        <end position="201"/>
    </location>
</feature>
<sequence>MFSKSILSLTSIAAQQTHNTELDTNFPPLPTLPKPKADSTTKALVDKKTDKDLATRRAQAELASKKKDLLNKNAARARGKKKEMEVDEQNADAGAEEDVDMDDEVDGDGDSVPPHPSHELAHQQPPSLPPPLAMSTQHLTFSNPKDITTAPSTHGNLPPLPIEEHDNNKEQAESVPEKELEYVSEEEQSVWGGTPTPSQIEAMDIEETIERAMKKGKEVDPEEKAGQRAALHPLEGQAGPAPPERNDRSTHPIPPTIPPNAPPLNPA</sequence>
<evidence type="ECO:0000313" key="2">
    <source>
        <dbReference type="EMBL" id="PPQ86977.1"/>
    </source>
</evidence>
<keyword evidence="3" id="KW-1185">Reference proteome</keyword>
<feature type="compositionally biased region" description="Pro residues" evidence="1">
    <location>
        <begin position="252"/>
        <end position="267"/>
    </location>
</feature>
<reference evidence="2 3" key="1">
    <citation type="journal article" date="2018" name="Evol. Lett.">
        <title>Horizontal gene cluster transfer increased hallucinogenic mushroom diversity.</title>
        <authorList>
            <person name="Reynolds H.T."/>
            <person name="Vijayakumar V."/>
            <person name="Gluck-Thaler E."/>
            <person name="Korotkin H.B."/>
            <person name="Matheny P.B."/>
            <person name="Slot J.C."/>
        </authorList>
    </citation>
    <scope>NUCLEOTIDE SEQUENCE [LARGE SCALE GENOMIC DNA]</scope>
    <source>
        <strain evidence="2 3">2629</strain>
    </source>
</reference>
<feature type="compositionally biased region" description="Basic and acidic residues" evidence="1">
    <location>
        <begin position="214"/>
        <end position="226"/>
    </location>
</feature>
<protein>
    <submittedName>
        <fullName evidence="2">Uncharacterized protein</fullName>
    </submittedName>
</protein>
<feature type="region of interest" description="Disordered" evidence="1">
    <location>
        <begin position="214"/>
        <end position="267"/>
    </location>
</feature>
<dbReference type="InParanoid" id="A0A409X8E3"/>
<evidence type="ECO:0000256" key="1">
    <source>
        <dbReference type="SAM" id="MobiDB-lite"/>
    </source>
</evidence>
<proteinExistence type="predicted"/>
<evidence type="ECO:0000313" key="3">
    <source>
        <dbReference type="Proteomes" id="UP000284842"/>
    </source>
</evidence>
<accession>A0A409X8E3</accession>
<feature type="non-terminal residue" evidence="2">
    <location>
        <position position="267"/>
    </location>
</feature>
<organism evidence="2 3">
    <name type="scientific">Panaeolus cyanescens</name>
    <dbReference type="NCBI Taxonomy" id="181874"/>
    <lineage>
        <taxon>Eukaryota</taxon>
        <taxon>Fungi</taxon>
        <taxon>Dikarya</taxon>
        <taxon>Basidiomycota</taxon>
        <taxon>Agaricomycotina</taxon>
        <taxon>Agaricomycetes</taxon>
        <taxon>Agaricomycetidae</taxon>
        <taxon>Agaricales</taxon>
        <taxon>Agaricineae</taxon>
        <taxon>Galeropsidaceae</taxon>
        <taxon>Panaeolus</taxon>
    </lineage>
</organism>
<feature type="compositionally biased region" description="Acidic residues" evidence="1">
    <location>
        <begin position="85"/>
        <end position="109"/>
    </location>
</feature>
<feature type="compositionally biased region" description="Polar residues" evidence="1">
    <location>
        <begin position="134"/>
        <end position="155"/>
    </location>
</feature>
<feature type="compositionally biased region" description="Basic and acidic residues" evidence="1">
    <location>
        <begin position="162"/>
        <end position="181"/>
    </location>
</feature>
<name>A0A409X8E3_9AGAR</name>